<dbReference type="AlphaFoldDB" id="A0A7Z0C3M8"/>
<reference evidence="2 3" key="1">
    <citation type="submission" date="2020-07" db="EMBL/GenBank/DDBJ databases">
        <title>Sequencing the genomes of 1000 actinobacteria strains.</title>
        <authorList>
            <person name="Klenk H.-P."/>
        </authorList>
    </citation>
    <scope>NUCLEOTIDE SEQUENCE [LARGE SCALE GENOMIC DNA]</scope>
    <source>
        <strain evidence="2 3">DSM 18248</strain>
    </source>
</reference>
<dbReference type="EMBL" id="JACBZI010000001">
    <property type="protein sequence ID" value="NYI12055.1"/>
    <property type="molecule type" value="Genomic_DNA"/>
</dbReference>
<evidence type="ECO:0000313" key="2">
    <source>
        <dbReference type="EMBL" id="NYI12055.1"/>
    </source>
</evidence>
<feature type="compositionally biased region" description="Low complexity" evidence="1">
    <location>
        <begin position="15"/>
        <end position="31"/>
    </location>
</feature>
<sequence length="298" mass="30896">MAGLLIGAAALTGCTSSSPAPQGQEPAAPQATLTVSPDDTTPAQRALAHVPGDVTAVTVTDFDRAALQLGLEELSSDLPQRERNDFWDRARRQTAILSDGLLRPVGPQLLRDHSFAQEDVGWEARLFDDQGQEVGWILGLHTIIDPRAVQKAVDAGVGPLADAVVDVDAGLVLSGAAVDATDPWGDDDPTGMLVTGNAVGTYVERGCVPAPAGASGLEPLAAYSVALEGTLATVRLGTDRQDLFARIALAAEDEQVTKAFEGGVADPGSGRIGYRLTDPVAAAELTLRRALPFAACAD</sequence>
<evidence type="ECO:0000313" key="3">
    <source>
        <dbReference type="Proteomes" id="UP000537326"/>
    </source>
</evidence>
<proteinExistence type="predicted"/>
<accession>A0A7Z0C3M8</accession>
<dbReference type="Proteomes" id="UP000537326">
    <property type="component" value="Unassembled WGS sequence"/>
</dbReference>
<name>A0A7Z0C3M8_9ACTN</name>
<comment type="caution">
    <text evidence="2">The sequence shown here is derived from an EMBL/GenBank/DDBJ whole genome shotgun (WGS) entry which is preliminary data.</text>
</comment>
<protein>
    <submittedName>
        <fullName evidence="2">Uncharacterized protein</fullName>
    </submittedName>
</protein>
<evidence type="ECO:0000256" key="1">
    <source>
        <dbReference type="SAM" id="MobiDB-lite"/>
    </source>
</evidence>
<feature type="compositionally biased region" description="Polar residues" evidence="1">
    <location>
        <begin position="32"/>
        <end position="41"/>
    </location>
</feature>
<feature type="region of interest" description="Disordered" evidence="1">
    <location>
        <begin position="15"/>
        <end position="41"/>
    </location>
</feature>
<gene>
    <name evidence="2" type="ORF">BKA05_003570</name>
</gene>
<dbReference type="RefSeq" id="WP_179532659.1">
    <property type="nucleotide sequence ID" value="NZ_BAAAPP010000001.1"/>
</dbReference>
<keyword evidence="3" id="KW-1185">Reference proteome</keyword>
<organism evidence="2 3">
    <name type="scientific">Nocardioides marinus</name>
    <dbReference type="NCBI Taxonomy" id="374514"/>
    <lineage>
        <taxon>Bacteria</taxon>
        <taxon>Bacillati</taxon>
        <taxon>Actinomycetota</taxon>
        <taxon>Actinomycetes</taxon>
        <taxon>Propionibacteriales</taxon>
        <taxon>Nocardioidaceae</taxon>
        <taxon>Nocardioides</taxon>
    </lineage>
</organism>